<dbReference type="RefSeq" id="WP_090629100.1">
    <property type="nucleotide sequence ID" value="NZ_FOQO01000009.1"/>
</dbReference>
<dbReference type="Gene3D" id="3.40.50.11010">
    <property type="match status" value="1"/>
</dbReference>
<keyword evidence="1" id="KW-0808">Transferase</keyword>
<dbReference type="STRING" id="1477437.SAMN05444682_109136"/>
<dbReference type="EMBL" id="FOQO01000009">
    <property type="protein sequence ID" value="SFJ38015.1"/>
    <property type="molecule type" value="Genomic_DNA"/>
</dbReference>
<organism evidence="1 2">
    <name type="scientific">Parapedobacter indicus</name>
    <dbReference type="NCBI Taxonomy" id="1477437"/>
    <lineage>
        <taxon>Bacteria</taxon>
        <taxon>Pseudomonadati</taxon>
        <taxon>Bacteroidota</taxon>
        <taxon>Sphingobacteriia</taxon>
        <taxon>Sphingobacteriales</taxon>
        <taxon>Sphingobacteriaceae</taxon>
        <taxon>Parapedobacter</taxon>
    </lineage>
</organism>
<dbReference type="PANTHER" id="PTHR45947:SF3">
    <property type="entry name" value="SULFOQUINOVOSYL TRANSFERASE SQD2"/>
    <property type="match status" value="1"/>
</dbReference>
<dbReference type="PANTHER" id="PTHR45947">
    <property type="entry name" value="SULFOQUINOVOSYL TRANSFERASE SQD2"/>
    <property type="match status" value="1"/>
</dbReference>
<dbReference type="SUPFAM" id="SSF53756">
    <property type="entry name" value="UDP-Glycosyltransferase/glycogen phosphorylase"/>
    <property type="match status" value="1"/>
</dbReference>
<dbReference type="GO" id="GO:0016757">
    <property type="term" value="F:glycosyltransferase activity"/>
    <property type="evidence" value="ECO:0007669"/>
    <property type="project" value="TreeGrafter"/>
</dbReference>
<dbReference type="OrthoDB" id="9816564at2"/>
<keyword evidence="2" id="KW-1185">Reference proteome</keyword>
<dbReference type="Pfam" id="PF13692">
    <property type="entry name" value="Glyco_trans_1_4"/>
    <property type="match status" value="1"/>
</dbReference>
<sequence>MRLDFVFVSLQRINTDRESTSTSIAKELSRHHRVLYVNPPIDRRTYLFGTSDKFVNDHLQSVKKHKRSQLLQVTENLWTLYPGKVIESINWIPNTTIFQFFNRRNNRKFAKEIRQAIDELGFEDVILINDKDIYRSFFLKELLKPSVNGYLDRDYIIAMDYWKRHGSVLEPLLMAKSDLILCNSPGFTKRASQYNTHAYYIGNGCDITLFDANVSHPIPDDLSQIRSKPIVGYIGALIALRLNVDLLVYLAQNKPEWNFVFIGPEDEAFQQSKLHTLNNVHFLGKKDSMLVPAYVQHFDVCINPQQVNEITDDNYPLKIDEYLAMGKPIVATATTIMQEVFHQVVGLATSKEEFLAKLEEALESDTDEKRKQRIAVAETHSWPTITQHMLGITKEYIRQS</sequence>
<dbReference type="Proteomes" id="UP000198670">
    <property type="component" value="Unassembled WGS sequence"/>
</dbReference>
<dbReference type="AlphaFoldDB" id="A0A1I3QVT9"/>
<accession>A0A1I3QVT9</accession>
<dbReference type="Gene3D" id="3.40.50.2000">
    <property type="entry name" value="Glycogen Phosphorylase B"/>
    <property type="match status" value="1"/>
</dbReference>
<gene>
    <name evidence="1" type="ORF">SAMN05444682_109136</name>
</gene>
<dbReference type="InterPro" id="IPR050194">
    <property type="entry name" value="Glycosyltransferase_grp1"/>
</dbReference>
<reference evidence="1 2" key="1">
    <citation type="submission" date="2016-10" db="EMBL/GenBank/DDBJ databases">
        <authorList>
            <person name="de Groot N.N."/>
        </authorList>
    </citation>
    <scope>NUCLEOTIDE SEQUENCE [LARGE SCALE GENOMIC DNA]</scope>
    <source>
        <strain evidence="1 2">RK1</strain>
    </source>
</reference>
<proteinExistence type="predicted"/>
<evidence type="ECO:0000313" key="1">
    <source>
        <dbReference type="EMBL" id="SFJ38015.1"/>
    </source>
</evidence>
<evidence type="ECO:0000313" key="2">
    <source>
        <dbReference type="Proteomes" id="UP000198670"/>
    </source>
</evidence>
<protein>
    <submittedName>
        <fullName evidence="1">Glycosyltransferase involved in cell wall bisynthesis</fullName>
    </submittedName>
</protein>
<name>A0A1I3QVT9_9SPHI</name>